<comment type="function">
    <text evidence="9">Histone H3-H4 chaperone that plays a role in maintenance of chromatin structure during RNA polymerase II transcription elongation thereby repressing transcription initiation from cryptic promoters. Mediates the reassembly of nucleosomes onto the promoters of at least a selected set of genes during repression; the nucleosome reassembly is essential for transcriptional repression. Essential for viability.</text>
</comment>
<dbReference type="PANTHER" id="PTHR10145:SF6">
    <property type="entry name" value="TRANSCRIPTION ELONGATION FACTOR SPT6"/>
    <property type="match status" value="1"/>
</dbReference>
<dbReference type="InterPro" id="IPR028083">
    <property type="entry name" value="Spt6_acidic_N_dom"/>
</dbReference>
<dbReference type="GO" id="GO:0005721">
    <property type="term" value="C:pericentric heterochromatin"/>
    <property type="evidence" value="ECO:0007669"/>
    <property type="project" value="EnsemblFungi"/>
</dbReference>
<dbReference type="GO" id="GO:0031491">
    <property type="term" value="F:nucleosome binding"/>
    <property type="evidence" value="ECO:0007669"/>
    <property type="project" value="EnsemblFungi"/>
</dbReference>
<dbReference type="InterPro" id="IPR035018">
    <property type="entry name" value="Spt6_SH2_C"/>
</dbReference>
<dbReference type="GO" id="GO:0003746">
    <property type="term" value="F:translation elongation factor activity"/>
    <property type="evidence" value="ECO:0007669"/>
    <property type="project" value="UniProtKB-KW"/>
</dbReference>
<dbReference type="InterPro" id="IPR000980">
    <property type="entry name" value="SH2"/>
</dbReference>
<evidence type="ECO:0000256" key="4">
    <source>
        <dbReference type="ARBA" id="ARBA00020248"/>
    </source>
</evidence>
<keyword evidence="14" id="KW-0648">Protein biosynthesis</keyword>
<dbReference type="Gene3D" id="1.10.10.650">
    <property type="entry name" value="RuvA domain 2-like"/>
    <property type="match status" value="1"/>
</dbReference>
<dbReference type="InterPro" id="IPR055179">
    <property type="entry name" value="Tex-like_central_region"/>
</dbReference>
<evidence type="ECO:0000256" key="11">
    <source>
        <dbReference type="PROSITE-ProRule" id="PRU00191"/>
    </source>
</evidence>
<dbReference type="InterPro" id="IPR035019">
    <property type="entry name" value="Spt6_SH2_N"/>
</dbReference>
<keyword evidence="6 11" id="KW-0727">SH2 domain</keyword>
<sequence length="1424" mass="163443">MDLIDDRAILDEEEDEGSFDEDTGEVKRKLNGANGHFEDSSEEEDDDDDEEAAAEVAEGFIVDEDEDDEEARRERRRDRKKRRREERDREDEGLDEEDLELIGLKPAEEASEPKFKRLKRGPREDQETQRTYGINDIFRDSDEEEDADPYARRVSRPGRRGMQDDLDDFIEDDVFSDEEQQRQRDDEEVARPARSRLPDLGIADAAGLDEAALEDFRAAFGDGTDYDFALEKEDEADEQEAKKDKHLDLKDVFEPSQLAEKMLTDEDNLIRLTDEPERHQLARKPYRHIELTEAEFKEEAGWISDLMLPEKSLDPNLKEPFTQAISQSLEFLVRDDFEPPFIYNNRKDYLMHVTSKVIGRDEQGNARTAPETTKLLIQADIWKIFEWDLKFRALIEKRRTLQKTYDDLKTTSISEDVTFEEMLPAAVTMEELQDLQDYLYFQYASQLKDLALTSNGEPNGIAMSQKKALTKTVYEEIRSAKAYGLVRAFGISANAFAENATGQGQRTYPEDPTDNPENLADSFVDDEFSTSTKALKAAKSMFVEELFMSPKFRGCIRKNVYIQGVIDCHRTDKGLRKIDEQHPYYEFKYLRNQDVSSWFNQPELFLKMLKAEEEGLIEIKTRLLNQESFVKQLHKHIESDNYSSVADAWNAERQEVVTIAFDRVMKLMNRLVKENLKERCEDIVGNYCREELGLRLDQAPYQPKGMKKGTTPRVLTLTNGGGVPGRDHIYWAYVSDDGRVLEHGRFKELSPGDSEKGIPDGKDVEALLEVIRRRGPEVLGVSGWSPDTRKLYSNITTLVQSHDLRGPIIEDDDRERSEPLDVIIVNDEVARMYQNSDRARVDHPGFAPLALYCVALARYMQNPLVEYASLGRDIVSISLHPAQHLLPQEKLWKKLEMAFVDNVNMVGVDINEAVSDSAVASLLPYVMGLGPRKAQHVLKVINLNGGYVTVREDLLGINDPHQAMGFKVWSNAAGSLSIAFELSEPNSEYLDSTRIHPEDYDIARKMAADALELDEEDIEAERQEGGSAAIVRRLIKDEAQDRVNDLVLEEYAEQLEKNLHSKKRTTLENIRAELIEPYEEIRATFHSSLRETEIFTMLTGETKESLQRGMNVPIILKKVSDMTVIGKLDCGLDAIVEMEQFAENGISPKQLYAVHQTVQGHITSINRKDFSVTVSLREDQLKKPFVRFSHVDRNYNEWDDREEAADRKLLQEKTDSGSRVTRVIKHRFFRPFNAKQAEEYLGSQNRGDVVIRPSSKGTDHLAVTWKVADGIFQHIDVLELDKENEFSLGKTLRIGGRYNYSDLDELIALHVETMAKKVDEMCGHEKFQDKSKAALEEWLTTYTNANPKRSMYQFCINRERPGQFHLVFKAGQNAKLMDWSVRVIPSGFELMKQPYPTMRDLCNGFKLLFQNMHQSASIRQSGRR</sequence>
<dbReference type="Pfam" id="PF14641">
    <property type="entry name" value="HTH_44"/>
    <property type="match status" value="1"/>
</dbReference>
<dbReference type="GO" id="GO:0000082">
    <property type="term" value="P:G1/S transition of mitotic cell cycle"/>
    <property type="evidence" value="ECO:0007669"/>
    <property type="project" value="EnsemblFungi"/>
</dbReference>
<feature type="domain" description="SH2" evidence="13">
    <location>
        <begin position="1227"/>
        <end position="1310"/>
    </location>
</feature>
<evidence type="ECO:0000256" key="3">
    <source>
        <dbReference type="ARBA" id="ARBA00009253"/>
    </source>
</evidence>
<organism evidence="14 15">
    <name type="scientific">Exophiala aquamarina CBS 119918</name>
    <dbReference type="NCBI Taxonomy" id="1182545"/>
    <lineage>
        <taxon>Eukaryota</taxon>
        <taxon>Fungi</taxon>
        <taxon>Dikarya</taxon>
        <taxon>Ascomycota</taxon>
        <taxon>Pezizomycotina</taxon>
        <taxon>Eurotiomycetes</taxon>
        <taxon>Chaetothyriomycetidae</taxon>
        <taxon>Chaetothyriales</taxon>
        <taxon>Herpotrichiellaceae</taxon>
        <taxon>Exophiala</taxon>
    </lineage>
</organism>
<dbReference type="Gene3D" id="1.10.10.2740">
    <property type="entry name" value="Spt6, Death-like domain"/>
    <property type="match status" value="1"/>
</dbReference>
<dbReference type="GO" id="GO:0031440">
    <property type="term" value="P:regulation of mRNA 3'-end processing"/>
    <property type="evidence" value="ECO:0007669"/>
    <property type="project" value="EnsemblFungi"/>
</dbReference>
<feature type="compositionally biased region" description="Acidic residues" evidence="12">
    <location>
        <begin position="164"/>
        <end position="178"/>
    </location>
</feature>
<dbReference type="GO" id="GO:0000791">
    <property type="term" value="C:euchromatin"/>
    <property type="evidence" value="ECO:0007669"/>
    <property type="project" value="EnsemblFungi"/>
</dbReference>
<dbReference type="InterPro" id="IPR023323">
    <property type="entry name" value="Tex-like_dom_sf"/>
</dbReference>
<dbReference type="Pfam" id="PF21710">
    <property type="entry name" value="Spt6_S1"/>
    <property type="match status" value="1"/>
</dbReference>
<dbReference type="SUPFAM" id="SSF55550">
    <property type="entry name" value="SH2 domain"/>
    <property type="match status" value="1"/>
</dbReference>
<dbReference type="Pfam" id="PF14632">
    <property type="entry name" value="SPT6_acidic"/>
    <property type="match status" value="1"/>
</dbReference>
<dbReference type="FunFam" id="3.30.505.10:FF:000056">
    <property type="entry name" value="Transcription elongation factor Spt6"/>
    <property type="match status" value="1"/>
</dbReference>
<comment type="similarity">
    <text evidence="3 10">Belongs to the SPT6 family.</text>
</comment>
<dbReference type="SMART" id="SM00252">
    <property type="entry name" value="SH2"/>
    <property type="match status" value="1"/>
</dbReference>
<evidence type="ECO:0000256" key="10">
    <source>
        <dbReference type="PIRNR" id="PIRNR036947"/>
    </source>
</evidence>
<dbReference type="GO" id="GO:0033554">
    <property type="term" value="P:cellular response to stress"/>
    <property type="evidence" value="ECO:0007669"/>
    <property type="project" value="EnsemblFungi"/>
</dbReference>
<reference evidence="14 15" key="1">
    <citation type="submission" date="2013-03" db="EMBL/GenBank/DDBJ databases">
        <title>The Genome Sequence of Exophiala aquamarina CBS 119918.</title>
        <authorList>
            <consortium name="The Broad Institute Genomics Platform"/>
            <person name="Cuomo C."/>
            <person name="de Hoog S."/>
            <person name="Gorbushina A."/>
            <person name="Walker B."/>
            <person name="Young S.K."/>
            <person name="Zeng Q."/>
            <person name="Gargeya S."/>
            <person name="Fitzgerald M."/>
            <person name="Haas B."/>
            <person name="Abouelleil A."/>
            <person name="Allen A.W."/>
            <person name="Alvarado L."/>
            <person name="Arachchi H.M."/>
            <person name="Berlin A.M."/>
            <person name="Chapman S.B."/>
            <person name="Gainer-Dewar J."/>
            <person name="Goldberg J."/>
            <person name="Griggs A."/>
            <person name="Gujja S."/>
            <person name="Hansen M."/>
            <person name="Howarth C."/>
            <person name="Imamovic A."/>
            <person name="Ireland A."/>
            <person name="Larimer J."/>
            <person name="McCowan C."/>
            <person name="Murphy C."/>
            <person name="Pearson M."/>
            <person name="Poon T.W."/>
            <person name="Priest M."/>
            <person name="Roberts A."/>
            <person name="Saif S."/>
            <person name="Shea T."/>
            <person name="Sisk P."/>
            <person name="Sykes S."/>
            <person name="Wortman J."/>
            <person name="Nusbaum C."/>
            <person name="Birren B."/>
        </authorList>
    </citation>
    <scope>NUCLEOTIDE SEQUENCE [LARGE SCALE GENOMIC DNA]</scope>
    <source>
        <strain evidence="14 15">CBS 119918</strain>
    </source>
</reference>
<keyword evidence="8 10" id="KW-0539">Nucleus</keyword>
<dbReference type="InterPro" id="IPR028231">
    <property type="entry name" value="Spt6_YqgF"/>
</dbReference>
<dbReference type="GO" id="GO:0000122">
    <property type="term" value="P:negative regulation of transcription by RNA polymerase II"/>
    <property type="evidence" value="ECO:0007669"/>
    <property type="project" value="EnsemblFungi"/>
</dbReference>
<dbReference type="FunFam" id="3.30.505.10:FF:000065">
    <property type="entry name" value="Transcription elongation factor SPT6"/>
    <property type="match status" value="1"/>
</dbReference>
<dbReference type="CDD" id="cd09928">
    <property type="entry name" value="SH2_Cterm_SPT6_like"/>
    <property type="match status" value="1"/>
</dbReference>
<dbReference type="GO" id="GO:0006334">
    <property type="term" value="P:nucleosome assembly"/>
    <property type="evidence" value="ECO:0007669"/>
    <property type="project" value="EnsemblFungi"/>
</dbReference>
<evidence type="ECO:0000256" key="5">
    <source>
        <dbReference type="ARBA" id="ARBA00022454"/>
    </source>
</evidence>
<dbReference type="GO" id="GO:0003677">
    <property type="term" value="F:DNA binding"/>
    <property type="evidence" value="ECO:0007669"/>
    <property type="project" value="InterPro"/>
</dbReference>
<dbReference type="Gene3D" id="3.30.420.140">
    <property type="entry name" value="YqgF/RNase H-like domain"/>
    <property type="match status" value="1"/>
</dbReference>
<evidence type="ECO:0000259" key="13">
    <source>
        <dbReference type="PROSITE" id="PS50001"/>
    </source>
</evidence>
<dbReference type="STRING" id="1182545.A0A072PR73"/>
<dbReference type="GO" id="GO:0032968">
    <property type="term" value="P:positive regulation of transcription elongation by RNA polymerase II"/>
    <property type="evidence" value="ECO:0007669"/>
    <property type="project" value="EnsemblFungi"/>
</dbReference>
<dbReference type="InterPro" id="IPR049540">
    <property type="entry name" value="Spt6-like_S1"/>
</dbReference>
<evidence type="ECO:0000256" key="8">
    <source>
        <dbReference type="ARBA" id="ARBA00023242"/>
    </source>
</evidence>
<keyword evidence="7 10" id="KW-0804">Transcription</keyword>
<dbReference type="GeneID" id="25275538"/>
<dbReference type="InterPro" id="IPR032706">
    <property type="entry name" value="Spt6_HHH"/>
</dbReference>
<comment type="subcellular location">
    <subcellularLocation>
        <location evidence="2">Chromosome</location>
    </subcellularLocation>
    <subcellularLocation>
        <location evidence="1 10">Nucleus</location>
    </subcellularLocation>
</comment>
<feature type="region of interest" description="Disordered" evidence="12">
    <location>
        <begin position="1"/>
        <end position="200"/>
    </location>
</feature>
<dbReference type="GO" id="GO:0008023">
    <property type="term" value="C:transcription elongation factor complex"/>
    <property type="evidence" value="ECO:0007669"/>
    <property type="project" value="TreeGrafter"/>
</dbReference>
<dbReference type="Gene3D" id="3.30.505.10">
    <property type="entry name" value="SH2 domain"/>
    <property type="match status" value="2"/>
</dbReference>
<dbReference type="HOGENOM" id="CLU_001680_0_1_1"/>
<dbReference type="SUPFAM" id="SSF47781">
    <property type="entry name" value="RuvA domain 2-like"/>
    <property type="match status" value="2"/>
</dbReference>
<dbReference type="FunFam" id="1.10.10.2740:FF:000002">
    <property type="entry name" value="Transcription elongation factor Spt6"/>
    <property type="match status" value="1"/>
</dbReference>
<gene>
    <name evidence="14" type="ORF">A1O9_00587</name>
</gene>
<dbReference type="RefSeq" id="XP_013265204.1">
    <property type="nucleotide sequence ID" value="XM_013409750.1"/>
</dbReference>
<dbReference type="InterPro" id="IPR017072">
    <property type="entry name" value="TF_Spt6"/>
</dbReference>
<dbReference type="InterPro" id="IPR028088">
    <property type="entry name" value="Spt6_HTH_DNA-bd_dom"/>
</dbReference>
<evidence type="ECO:0000256" key="2">
    <source>
        <dbReference type="ARBA" id="ARBA00004286"/>
    </source>
</evidence>
<keyword evidence="14" id="KW-0251">Elongation factor</keyword>
<dbReference type="SUPFAM" id="SSF158832">
    <property type="entry name" value="Tex N-terminal region-like"/>
    <property type="match status" value="1"/>
</dbReference>
<dbReference type="EMBL" id="AMGV01000001">
    <property type="protein sequence ID" value="KEF62614.1"/>
    <property type="molecule type" value="Genomic_DNA"/>
</dbReference>
<evidence type="ECO:0000256" key="9">
    <source>
        <dbReference type="ARBA" id="ARBA00093389"/>
    </source>
</evidence>
<accession>A0A072PR73</accession>
<feature type="compositionally biased region" description="Acidic residues" evidence="12">
    <location>
        <begin position="40"/>
        <end position="53"/>
    </location>
</feature>
<name>A0A072PR73_9EURO</name>
<dbReference type="InterPro" id="IPR035420">
    <property type="entry name" value="Spt6_SH2"/>
</dbReference>
<keyword evidence="5" id="KW-0158">Chromosome</keyword>
<proteinExistence type="inferred from homology"/>
<dbReference type="Pfam" id="PF14633">
    <property type="entry name" value="SH2_2"/>
    <property type="match status" value="1"/>
</dbReference>
<feature type="compositionally biased region" description="Acidic residues" evidence="12">
    <location>
        <begin position="88"/>
        <end position="100"/>
    </location>
</feature>
<dbReference type="InterPro" id="IPR012337">
    <property type="entry name" value="RNaseH-like_sf"/>
</dbReference>
<dbReference type="GO" id="GO:0042393">
    <property type="term" value="F:histone binding"/>
    <property type="evidence" value="ECO:0007669"/>
    <property type="project" value="EnsemblFungi"/>
</dbReference>
<evidence type="ECO:0000256" key="1">
    <source>
        <dbReference type="ARBA" id="ARBA00004123"/>
    </source>
</evidence>
<dbReference type="PANTHER" id="PTHR10145">
    <property type="entry name" value="TRANSCRIPTION ELONGATION FACTOR SPT6"/>
    <property type="match status" value="1"/>
</dbReference>
<dbReference type="InterPro" id="IPR042066">
    <property type="entry name" value="Spt6_death-like"/>
</dbReference>
<dbReference type="OrthoDB" id="995477at2759"/>
<evidence type="ECO:0000313" key="15">
    <source>
        <dbReference type="Proteomes" id="UP000027920"/>
    </source>
</evidence>
<dbReference type="CDD" id="cd09918">
    <property type="entry name" value="SH2_Nterm_SPT6_like"/>
    <property type="match status" value="1"/>
</dbReference>
<dbReference type="Pfam" id="PF22706">
    <property type="entry name" value="Tex_central_region"/>
    <property type="match status" value="1"/>
</dbReference>
<dbReference type="Proteomes" id="UP000027920">
    <property type="component" value="Unassembled WGS sequence"/>
</dbReference>
<comment type="function">
    <text evidence="10">Plays a role in maintenance of chromatin structure during RNA polymerase II transcription elongation thereby repressing transcription initiation from cryptic promoters. Mediates the reassembly of nucleosomes onto the promoters of at least a selected set of genes during repression; the nucleosome reassembly is essential for transcriptional repression.</text>
</comment>
<feature type="compositionally biased region" description="Basic and acidic residues" evidence="12">
    <location>
        <begin position="106"/>
        <end position="128"/>
    </location>
</feature>
<dbReference type="GO" id="GO:0016973">
    <property type="term" value="P:poly(A)+ mRNA export from nucleus"/>
    <property type="evidence" value="ECO:0007669"/>
    <property type="project" value="EnsemblFungi"/>
</dbReference>
<dbReference type="InterPro" id="IPR036860">
    <property type="entry name" value="SH2_dom_sf"/>
</dbReference>
<comment type="caution">
    <text evidence="14">The sequence shown here is derived from an EMBL/GenBank/DDBJ whole genome shotgun (WGS) entry which is preliminary data.</text>
</comment>
<evidence type="ECO:0000256" key="6">
    <source>
        <dbReference type="ARBA" id="ARBA00022999"/>
    </source>
</evidence>
<evidence type="ECO:0000256" key="12">
    <source>
        <dbReference type="SAM" id="MobiDB-lite"/>
    </source>
</evidence>
<dbReference type="Pfam" id="PF14639">
    <property type="entry name" value="YqgF"/>
    <property type="match status" value="1"/>
</dbReference>
<dbReference type="InterPro" id="IPR010994">
    <property type="entry name" value="RuvA_2-like"/>
</dbReference>
<dbReference type="Pfam" id="PF14635">
    <property type="entry name" value="HHH_7"/>
    <property type="match status" value="1"/>
</dbReference>
<evidence type="ECO:0000256" key="7">
    <source>
        <dbReference type="ARBA" id="ARBA00023163"/>
    </source>
</evidence>
<keyword evidence="15" id="KW-1185">Reference proteome</keyword>
<dbReference type="InterPro" id="IPR037027">
    <property type="entry name" value="YqgF/RNaseH-like_dom_sf"/>
</dbReference>
<dbReference type="VEuPathDB" id="FungiDB:A1O9_00587"/>
<dbReference type="PROSITE" id="PS50001">
    <property type="entry name" value="SH2"/>
    <property type="match status" value="1"/>
</dbReference>
<dbReference type="GO" id="GO:0001073">
    <property type="term" value="F:transcription antitermination factor activity, DNA binding"/>
    <property type="evidence" value="ECO:0007669"/>
    <property type="project" value="EnsemblFungi"/>
</dbReference>
<dbReference type="GO" id="GO:0140673">
    <property type="term" value="P:transcription elongation-coupled chromatin remodeling"/>
    <property type="evidence" value="ECO:0007669"/>
    <property type="project" value="EnsemblFungi"/>
</dbReference>
<dbReference type="InterPro" id="IPR023319">
    <property type="entry name" value="Tex-like_HTH_dom_sf"/>
</dbReference>
<dbReference type="Gene3D" id="1.10.3500.10">
    <property type="entry name" value="Tex N-terminal region-like"/>
    <property type="match status" value="1"/>
</dbReference>
<feature type="compositionally biased region" description="Basic residues" evidence="12">
    <location>
        <begin position="74"/>
        <end position="84"/>
    </location>
</feature>
<protein>
    <recommendedName>
        <fullName evidence="4 10">Transcription elongation factor Spt6</fullName>
    </recommendedName>
</protein>
<feature type="compositionally biased region" description="Basic and acidic residues" evidence="12">
    <location>
        <begin position="1"/>
        <end position="10"/>
    </location>
</feature>
<dbReference type="Gene3D" id="1.10.150.850">
    <property type="entry name" value="Spt6, helix-hairpin-helix domain"/>
    <property type="match status" value="1"/>
</dbReference>
<feature type="compositionally biased region" description="Basic and acidic residues" evidence="12">
    <location>
        <begin position="179"/>
        <end position="191"/>
    </location>
</feature>
<evidence type="ECO:0000313" key="14">
    <source>
        <dbReference type="EMBL" id="KEF62614.1"/>
    </source>
</evidence>
<feature type="compositionally biased region" description="Acidic residues" evidence="12">
    <location>
        <begin position="11"/>
        <end position="23"/>
    </location>
</feature>
<dbReference type="SUPFAM" id="SSF53098">
    <property type="entry name" value="Ribonuclease H-like"/>
    <property type="match status" value="1"/>
</dbReference>
<dbReference type="PIRSF" id="PIRSF036947">
    <property type="entry name" value="Spt6"/>
    <property type="match status" value="1"/>
</dbReference>